<dbReference type="SMART" id="SM00862">
    <property type="entry name" value="Trans_reg_C"/>
    <property type="match status" value="1"/>
</dbReference>
<dbReference type="Pfam" id="PF00486">
    <property type="entry name" value="Trans_reg_C"/>
    <property type="match status" value="1"/>
</dbReference>
<dbReference type="Proteomes" id="UP001183682">
    <property type="component" value="Unassembled WGS sequence"/>
</dbReference>
<reference evidence="13 14" key="1">
    <citation type="submission" date="2020-03" db="EMBL/GenBank/DDBJ databases">
        <title>Characterization of ganglioside-mimicking enterococci.</title>
        <authorList>
            <person name="Patry R.T."/>
            <person name="Nothaft H."/>
            <person name="Bridger R."/>
            <person name="Shajahan A."/>
            <person name="Huynh S."/>
            <person name="Sanchez S."/>
            <person name="Azadi P."/>
            <person name="Cooper K."/>
            <person name="Miller W.G."/>
            <person name="Parker C.T."/>
            <person name="Wells L."/>
            <person name="Szymanski C.M."/>
        </authorList>
    </citation>
    <scope>NUCLEOTIDE SEQUENCE [LARGE SCALE GENOMIC DNA]</scope>
    <source>
        <strain evidence="13 14">EGM181</strain>
    </source>
</reference>
<evidence type="ECO:0000259" key="9">
    <source>
        <dbReference type="PROSITE" id="PS51755"/>
    </source>
</evidence>
<dbReference type="EMBL" id="JASUBT010000001">
    <property type="protein sequence ID" value="MDL4934410.1"/>
    <property type="molecule type" value="Genomic_DNA"/>
</dbReference>
<dbReference type="AlphaFoldDB" id="A0A2K3QSU6"/>
<dbReference type="PANTHER" id="PTHR48111:SF1">
    <property type="entry name" value="TWO-COMPONENT RESPONSE REGULATOR ORR33"/>
    <property type="match status" value="1"/>
</dbReference>
<sequence>MDVLIVEDNQAINNLLVKSLAKKGYRTIPIFDGKSAADYIENHEVDLILLDIMLPEISGDELIDYFVEYDIPVIFLTAKNTLHDKVRGLKLGAEDYITKPFELEELFARVETVLRRRKKSSVSEINWHNIRIEDEKRSVFFNNELIALTPKEYQLFIYLVQNRGIILERETIYQRIWESPSEPDSRTLDLHIQRIRKKLHLENELRTIYGVGYLLEE</sequence>
<name>A0A2K3QSU6_ENTGA</name>
<dbReference type="Pfam" id="PF00072">
    <property type="entry name" value="Response_reg"/>
    <property type="match status" value="1"/>
</dbReference>
<dbReference type="Gene3D" id="6.10.250.690">
    <property type="match status" value="1"/>
</dbReference>
<evidence type="ECO:0000313" key="13">
    <source>
        <dbReference type="EMBL" id="QOG28532.1"/>
    </source>
</evidence>
<dbReference type="GO" id="GO:0005829">
    <property type="term" value="C:cytosol"/>
    <property type="evidence" value="ECO:0007669"/>
    <property type="project" value="TreeGrafter"/>
</dbReference>
<dbReference type="InterPro" id="IPR036388">
    <property type="entry name" value="WH-like_DNA-bd_sf"/>
</dbReference>
<dbReference type="EMBL" id="JARPZN010000003">
    <property type="protein sequence ID" value="MDT2689783.1"/>
    <property type="molecule type" value="Genomic_DNA"/>
</dbReference>
<accession>A0A2K3QSU6</accession>
<proteinExistence type="predicted"/>
<keyword evidence="3" id="KW-0805">Transcription regulation</keyword>
<feature type="DNA-binding region" description="OmpR/PhoB-type" evidence="7">
    <location>
        <begin position="122"/>
        <end position="217"/>
    </location>
</feature>
<evidence type="ECO:0000313" key="10">
    <source>
        <dbReference type="EMBL" id="MBA0971673.1"/>
    </source>
</evidence>
<dbReference type="Proteomes" id="UP000516696">
    <property type="component" value="Chromosome"/>
</dbReference>
<evidence type="ECO:0000256" key="3">
    <source>
        <dbReference type="ARBA" id="ARBA00023015"/>
    </source>
</evidence>
<feature type="domain" description="Response regulatory" evidence="8">
    <location>
        <begin position="2"/>
        <end position="114"/>
    </location>
</feature>
<organism evidence="12 16">
    <name type="scientific">Enterococcus gallinarum</name>
    <dbReference type="NCBI Taxonomy" id="1353"/>
    <lineage>
        <taxon>Bacteria</taxon>
        <taxon>Bacillati</taxon>
        <taxon>Bacillota</taxon>
        <taxon>Bacilli</taxon>
        <taxon>Lactobacillales</taxon>
        <taxon>Enterococcaceae</taxon>
        <taxon>Enterococcus</taxon>
    </lineage>
</organism>
<dbReference type="GO" id="GO:0006355">
    <property type="term" value="P:regulation of DNA-templated transcription"/>
    <property type="evidence" value="ECO:0007669"/>
    <property type="project" value="InterPro"/>
</dbReference>
<evidence type="ECO:0000256" key="5">
    <source>
        <dbReference type="ARBA" id="ARBA00023163"/>
    </source>
</evidence>
<dbReference type="Gene3D" id="3.40.50.2300">
    <property type="match status" value="1"/>
</dbReference>
<dbReference type="GO" id="GO:0032993">
    <property type="term" value="C:protein-DNA complex"/>
    <property type="evidence" value="ECO:0007669"/>
    <property type="project" value="TreeGrafter"/>
</dbReference>
<evidence type="ECO:0000259" key="8">
    <source>
        <dbReference type="PROSITE" id="PS50110"/>
    </source>
</evidence>
<gene>
    <name evidence="13" type="ORF">EGM181_15325</name>
    <name evidence="10" type="ORF">HWH42_03535</name>
    <name evidence="12" type="ORF">P7E30_06165</name>
    <name evidence="11" type="ORF">QRX88_01610</name>
</gene>
<dbReference type="GO" id="GO:0000156">
    <property type="term" value="F:phosphorelay response regulator activity"/>
    <property type="evidence" value="ECO:0007669"/>
    <property type="project" value="TreeGrafter"/>
</dbReference>
<dbReference type="GO" id="GO:0000976">
    <property type="term" value="F:transcription cis-regulatory region binding"/>
    <property type="evidence" value="ECO:0007669"/>
    <property type="project" value="TreeGrafter"/>
</dbReference>
<evidence type="ECO:0000313" key="17">
    <source>
        <dbReference type="Proteomes" id="UP001241571"/>
    </source>
</evidence>
<evidence type="ECO:0000313" key="14">
    <source>
        <dbReference type="Proteomes" id="UP000516696"/>
    </source>
</evidence>
<dbReference type="PANTHER" id="PTHR48111">
    <property type="entry name" value="REGULATOR OF RPOS"/>
    <property type="match status" value="1"/>
</dbReference>
<evidence type="ECO:0000256" key="2">
    <source>
        <dbReference type="ARBA" id="ARBA00023012"/>
    </source>
</evidence>
<feature type="domain" description="OmpR/PhoB-type" evidence="9">
    <location>
        <begin position="122"/>
        <end position="217"/>
    </location>
</feature>
<evidence type="ECO:0000256" key="4">
    <source>
        <dbReference type="ARBA" id="ARBA00023125"/>
    </source>
</evidence>
<dbReference type="PROSITE" id="PS51755">
    <property type="entry name" value="OMPR_PHOB"/>
    <property type="match status" value="1"/>
</dbReference>
<keyword evidence="4 7" id="KW-0238">DNA-binding</keyword>
<evidence type="ECO:0000313" key="15">
    <source>
        <dbReference type="Proteomes" id="UP000571857"/>
    </source>
</evidence>
<dbReference type="EMBL" id="JABXJK010000009">
    <property type="protein sequence ID" value="MBA0971673.1"/>
    <property type="molecule type" value="Genomic_DNA"/>
</dbReference>
<evidence type="ECO:0000313" key="12">
    <source>
        <dbReference type="EMBL" id="MDT2689783.1"/>
    </source>
</evidence>
<dbReference type="Proteomes" id="UP000571857">
    <property type="component" value="Unassembled WGS sequence"/>
</dbReference>
<dbReference type="RefSeq" id="WP_103301072.1">
    <property type="nucleotide sequence ID" value="NZ_CAKOCH010000001.1"/>
</dbReference>
<evidence type="ECO:0000256" key="6">
    <source>
        <dbReference type="PROSITE-ProRule" id="PRU00169"/>
    </source>
</evidence>
<reference evidence="11 17" key="4">
    <citation type="submission" date="2023-06" db="EMBL/GenBank/DDBJ databases">
        <title>Acute promotion of culturable opportunistic pathogens and persistent increase of antibiotic resistance following antibiotic exposure in mouse gut microbiota.</title>
        <authorList>
            <person name="Li L."/>
            <person name="Wang B."/>
            <person name="Sun Y."/>
            <person name="Wang M."/>
            <person name="Xu H."/>
        </authorList>
    </citation>
    <scope>NUCLEOTIDE SEQUENCE [LARGE SCALE GENOMIC DNA]</scope>
    <source>
        <strain evidence="11 17">CRI2_2</strain>
    </source>
</reference>
<dbReference type="SUPFAM" id="SSF52172">
    <property type="entry name" value="CheY-like"/>
    <property type="match status" value="1"/>
</dbReference>
<dbReference type="CDD" id="cd00383">
    <property type="entry name" value="trans_reg_C"/>
    <property type="match status" value="1"/>
</dbReference>
<keyword evidence="5" id="KW-0804">Transcription</keyword>
<dbReference type="Gene3D" id="1.10.10.10">
    <property type="entry name" value="Winged helix-like DNA-binding domain superfamily/Winged helix DNA-binding domain"/>
    <property type="match status" value="1"/>
</dbReference>
<keyword evidence="1 6" id="KW-0597">Phosphoprotein</keyword>
<evidence type="ECO:0000256" key="1">
    <source>
        <dbReference type="ARBA" id="ARBA00022553"/>
    </source>
</evidence>
<reference evidence="10 15" key="2">
    <citation type="submission" date="2020-06" db="EMBL/GenBank/DDBJ databases">
        <title>Crossreactivity between MHC class I-restricted antigens from cancer cells and an enterococcal bacteriophage.</title>
        <authorList>
            <person name="Fluckiger A."/>
            <person name="Daillere R."/>
            <person name="Sassi M."/>
            <person name="Cattoir V."/>
            <person name="Kroemer G."/>
            <person name="Zitvogel L."/>
        </authorList>
    </citation>
    <scope>NUCLEOTIDE SEQUENCE [LARGE SCALE GENOMIC DNA]</scope>
    <source>
        <strain evidence="10 15">EG4</strain>
    </source>
</reference>
<feature type="modified residue" description="4-aspartylphosphate" evidence="6">
    <location>
        <position position="51"/>
    </location>
</feature>
<evidence type="ECO:0000256" key="7">
    <source>
        <dbReference type="PROSITE-ProRule" id="PRU01091"/>
    </source>
</evidence>
<dbReference type="SMART" id="SM00448">
    <property type="entry name" value="REC"/>
    <property type="match status" value="1"/>
</dbReference>
<protein>
    <submittedName>
        <fullName evidence="12">Response regulator transcription factor</fullName>
    </submittedName>
</protein>
<dbReference type="PROSITE" id="PS50110">
    <property type="entry name" value="RESPONSE_REGULATORY"/>
    <property type="match status" value="1"/>
</dbReference>
<keyword evidence="2" id="KW-0902">Two-component regulatory system</keyword>
<evidence type="ECO:0000313" key="16">
    <source>
        <dbReference type="Proteomes" id="UP001183682"/>
    </source>
</evidence>
<dbReference type="InterPro" id="IPR001789">
    <property type="entry name" value="Sig_transdc_resp-reg_receiver"/>
</dbReference>
<dbReference type="Proteomes" id="UP001241571">
    <property type="component" value="Unassembled WGS sequence"/>
</dbReference>
<dbReference type="InterPro" id="IPR039420">
    <property type="entry name" value="WalR-like"/>
</dbReference>
<dbReference type="InterPro" id="IPR001867">
    <property type="entry name" value="OmpR/PhoB-type_DNA-bd"/>
</dbReference>
<dbReference type="InterPro" id="IPR011006">
    <property type="entry name" value="CheY-like_superfamily"/>
</dbReference>
<dbReference type="EMBL" id="CP050485">
    <property type="protein sequence ID" value="QOG28532.1"/>
    <property type="molecule type" value="Genomic_DNA"/>
</dbReference>
<reference evidence="12" key="3">
    <citation type="submission" date="2023-03" db="EMBL/GenBank/DDBJ databases">
        <authorList>
            <person name="Shen W."/>
            <person name="Cai J."/>
        </authorList>
    </citation>
    <scope>NUCLEOTIDE SEQUENCE</scope>
    <source>
        <strain evidence="12">K69-2</strain>
    </source>
</reference>
<evidence type="ECO:0000313" key="11">
    <source>
        <dbReference type="EMBL" id="MDL4934410.1"/>
    </source>
</evidence>